<dbReference type="Gene3D" id="3.90.550.10">
    <property type="entry name" value="Spore Coat Polysaccharide Biosynthesis Protein SpsA, Chain A"/>
    <property type="match status" value="1"/>
</dbReference>
<proteinExistence type="predicted"/>
<dbReference type="InterPro" id="IPR050834">
    <property type="entry name" value="Glycosyltransf_2"/>
</dbReference>
<dbReference type="EMBL" id="JBHSXH010000011">
    <property type="protein sequence ID" value="MFC6825108.1"/>
    <property type="molecule type" value="Genomic_DNA"/>
</dbReference>
<comment type="caution">
    <text evidence="2">The sequence shown here is derived from an EMBL/GenBank/DDBJ whole genome shotgun (WGS) entry which is preliminary data.</text>
</comment>
<dbReference type="PANTHER" id="PTHR43685:SF2">
    <property type="entry name" value="GLYCOSYLTRANSFERASE 2-LIKE DOMAIN-CONTAINING PROTEIN"/>
    <property type="match status" value="1"/>
</dbReference>
<dbReference type="SUPFAM" id="SSF53448">
    <property type="entry name" value="Nucleotide-diphospho-sugar transferases"/>
    <property type="match status" value="1"/>
</dbReference>
<keyword evidence="2" id="KW-0808">Transferase</keyword>
<dbReference type="Proteomes" id="UP001596408">
    <property type="component" value="Unassembled WGS sequence"/>
</dbReference>
<gene>
    <name evidence="2" type="ORF">ACFQEV_08900</name>
</gene>
<dbReference type="GO" id="GO:0016757">
    <property type="term" value="F:glycosyltransferase activity"/>
    <property type="evidence" value="ECO:0007669"/>
    <property type="project" value="UniProtKB-KW"/>
</dbReference>
<keyword evidence="3" id="KW-1185">Reference proteome</keyword>
<accession>A0ABD5U259</accession>
<dbReference type="RefSeq" id="WP_379694998.1">
    <property type="nucleotide sequence ID" value="NZ_JBHSXH010000011.1"/>
</dbReference>
<evidence type="ECO:0000259" key="1">
    <source>
        <dbReference type="Pfam" id="PF00535"/>
    </source>
</evidence>
<name>A0ABD5U259_9EURY</name>
<keyword evidence="2" id="KW-0328">Glycosyltransferase</keyword>
<dbReference type="EC" id="2.4.-.-" evidence="2"/>
<dbReference type="InterPro" id="IPR001173">
    <property type="entry name" value="Glyco_trans_2-like"/>
</dbReference>
<protein>
    <submittedName>
        <fullName evidence="2">Glycosyltransferase family 2 protein</fullName>
        <ecNumber evidence="2">2.4.-.-</ecNumber>
    </submittedName>
</protein>
<sequence>MEERNPLVSFVLATYNRPTDLAEAIESILAQQYEPFEVVVVSSSTDETSELFADGGRFDGKDVYYHEFDERMGVPKARNIGFELASGDIFVTIDDDAVLGDPDATSRLVSLFGEHEDVGVVAFRSRSYETGGPILMEIPDPPDIRMSSNEQYRASSFCGVGNAIRSELLDDVGAYPPDFVYGFEEHDLSLRLLDAGWDILYAPSVEVYHKQTPKARLPSAETRERQIANRIRLAVRNLPWRYVVFTTLVWSVYAVVTAQFRLAPLRRILGSLYDERDALLAERDVIDRRTIELLKSRGTMLYAWWYGPDPRRVLANPDRLLW</sequence>
<evidence type="ECO:0000313" key="2">
    <source>
        <dbReference type="EMBL" id="MFC6825108.1"/>
    </source>
</evidence>
<evidence type="ECO:0000313" key="3">
    <source>
        <dbReference type="Proteomes" id="UP001596408"/>
    </source>
</evidence>
<dbReference type="Pfam" id="PF00535">
    <property type="entry name" value="Glycos_transf_2"/>
    <property type="match status" value="1"/>
</dbReference>
<dbReference type="AlphaFoldDB" id="A0ABD5U259"/>
<reference evidence="2 3" key="1">
    <citation type="journal article" date="2019" name="Int. J. Syst. Evol. Microbiol.">
        <title>The Global Catalogue of Microorganisms (GCM) 10K type strain sequencing project: providing services to taxonomists for standard genome sequencing and annotation.</title>
        <authorList>
            <consortium name="The Broad Institute Genomics Platform"/>
            <consortium name="The Broad Institute Genome Sequencing Center for Infectious Disease"/>
            <person name="Wu L."/>
            <person name="Ma J."/>
        </authorList>
    </citation>
    <scope>NUCLEOTIDE SEQUENCE [LARGE SCALE GENOMIC DNA]</scope>
    <source>
        <strain evidence="2 3">YIM 94188</strain>
    </source>
</reference>
<dbReference type="InterPro" id="IPR029044">
    <property type="entry name" value="Nucleotide-diphossugar_trans"/>
</dbReference>
<organism evidence="2 3">
    <name type="scientific">Halopelagius fulvigenes</name>
    <dbReference type="NCBI Taxonomy" id="1198324"/>
    <lineage>
        <taxon>Archaea</taxon>
        <taxon>Methanobacteriati</taxon>
        <taxon>Methanobacteriota</taxon>
        <taxon>Stenosarchaea group</taxon>
        <taxon>Halobacteria</taxon>
        <taxon>Halobacteriales</taxon>
        <taxon>Haloferacaceae</taxon>
    </lineage>
</organism>
<feature type="domain" description="Glycosyltransferase 2-like" evidence="1">
    <location>
        <begin position="9"/>
        <end position="172"/>
    </location>
</feature>
<dbReference type="PANTHER" id="PTHR43685">
    <property type="entry name" value="GLYCOSYLTRANSFERASE"/>
    <property type="match status" value="1"/>
</dbReference>